<dbReference type="InterPro" id="IPR032830">
    <property type="entry name" value="XPB/Ssl2_N"/>
</dbReference>
<dbReference type="RefSeq" id="WP_123221109.1">
    <property type="nucleotide sequence ID" value="NZ_RJSF01000003.1"/>
</dbReference>
<dbReference type="EMBL" id="RJSF01000003">
    <property type="protein sequence ID" value="RNM17490.1"/>
    <property type="molecule type" value="Genomic_DNA"/>
</dbReference>
<dbReference type="OrthoDB" id="3415124at2"/>
<dbReference type="Proteomes" id="UP000279994">
    <property type="component" value="Unassembled WGS sequence"/>
</dbReference>
<protein>
    <submittedName>
        <fullName evidence="3">Uncharacterized protein</fullName>
    </submittedName>
</protein>
<keyword evidence="4" id="KW-1185">Reference proteome</keyword>
<evidence type="ECO:0000259" key="2">
    <source>
        <dbReference type="Pfam" id="PF13625"/>
    </source>
</evidence>
<evidence type="ECO:0000313" key="3">
    <source>
        <dbReference type="EMBL" id="RNM17490.1"/>
    </source>
</evidence>
<feature type="domain" description="WYL" evidence="1">
    <location>
        <begin position="680"/>
        <end position="742"/>
    </location>
</feature>
<proteinExistence type="predicted"/>
<evidence type="ECO:0000313" key="4">
    <source>
        <dbReference type="Proteomes" id="UP000279994"/>
    </source>
</evidence>
<feature type="domain" description="Helicase XPB/Ssl2 N-terminal" evidence="2">
    <location>
        <begin position="466"/>
        <end position="588"/>
    </location>
</feature>
<organism evidence="3 4">
    <name type="scientific">Nocardioides pocheonensis</name>
    <dbReference type="NCBI Taxonomy" id="661485"/>
    <lineage>
        <taxon>Bacteria</taxon>
        <taxon>Bacillati</taxon>
        <taxon>Actinomycetota</taxon>
        <taxon>Actinomycetes</taxon>
        <taxon>Propionibacteriales</taxon>
        <taxon>Nocardioidaceae</taxon>
        <taxon>Nocardioides</taxon>
    </lineage>
</organism>
<dbReference type="PROSITE" id="PS52050">
    <property type="entry name" value="WYL"/>
    <property type="match status" value="1"/>
</dbReference>
<comment type="caution">
    <text evidence="3">The sequence shown here is derived from an EMBL/GenBank/DDBJ whole genome shotgun (WGS) entry which is preliminary data.</text>
</comment>
<sequence>MPTSSPAGGPAPAPRTLADQLRSWPDERLATLLRLRPDLAAPAPADSAQLAGRAVVRTSVVRAVDLLDRLELAVLAAVVQEGPTGSERIREVVHASPASVDAALGRLSDLALIWGTPQVWRPLTVVAELLGVPAGPEATAVPGLLAALDDRARAILDHLDETDAAGTVAETRVPVRPQDATTPTEHLLARRLLAPRGDRHVVLPWNVLLHLRGGRSTRERVDEEPVLAAGERDAQIVDRAAAGAAHELTRRVEMLLEQWAVRPPGGLRTGGLGVRELRAAADLMHADLPVAALVVETTAAAGLLALGMNDELDSAWLPTDAYDGWAARSTAERWAVLARAWLDNPRLVSAVGGRDGDKPVNALSPGLERGWLPGDRHSVLRELATLEPGHTLAAGTGVASLVARLQWRHPRRPAGRLAHVATMLDEAATVGLVGLGAVASYARPLLDGEDVGPGLDDLLPAPVDHVLIQADLTAVAPGPLERTFAHRLGLLADVESRGGATVYRFSADSVRRAFDSGWSAIEVKDFLRASSRTPVPQALDFLVEDVSRRFGTLRVGVAESFLRSDDETALTELLHHKDAASLRLRRIAPTVVVSDVPLQVLLPRLRELGAAPVVEAPDGTVRVARPEEFRARTPKHARTAGRDAARQAARVAAVVAAVRAGDRAAAERPSRGPATTPADVMAVLREAVESRREVWIGYLDNHGTSTERIVRPVDVGGGQLSAYDERTDEVRSFAIHRITQARATG</sequence>
<dbReference type="AlphaFoldDB" id="A0A3N0GZB1"/>
<dbReference type="Pfam" id="PF13280">
    <property type="entry name" value="WYL"/>
    <property type="match status" value="1"/>
</dbReference>
<dbReference type="Pfam" id="PF13625">
    <property type="entry name" value="Helicase_C_3"/>
    <property type="match status" value="1"/>
</dbReference>
<reference evidence="3 4" key="1">
    <citation type="submission" date="2018-11" db="EMBL/GenBank/DDBJ databases">
        <authorList>
            <person name="Li F."/>
        </authorList>
    </citation>
    <scope>NUCLEOTIDE SEQUENCE [LARGE SCALE GENOMIC DNA]</scope>
    <source>
        <strain evidence="3 4">Gsoil 818</strain>
    </source>
</reference>
<name>A0A3N0GZB1_9ACTN</name>
<evidence type="ECO:0000259" key="1">
    <source>
        <dbReference type="Pfam" id="PF13280"/>
    </source>
</evidence>
<gene>
    <name evidence="3" type="ORF">EFL26_01520</name>
</gene>
<accession>A0A3N0GZB1</accession>
<dbReference type="InterPro" id="IPR026881">
    <property type="entry name" value="WYL_dom"/>
</dbReference>